<feature type="transmembrane region" description="Helical" evidence="2">
    <location>
        <begin position="742"/>
        <end position="761"/>
    </location>
</feature>
<feature type="transmembrane region" description="Helical" evidence="2">
    <location>
        <begin position="212"/>
        <end position="232"/>
    </location>
</feature>
<feature type="transmembrane region" description="Helical" evidence="2">
    <location>
        <begin position="266"/>
        <end position="288"/>
    </location>
</feature>
<dbReference type="EMBL" id="CP002745">
    <property type="protein sequence ID" value="AEK59891.1"/>
    <property type="molecule type" value="Genomic_DNA"/>
</dbReference>
<feature type="transmembrane region" description="Helical" evidence="2">
    <location>
        <begin position="923"/>
        <end position="941"/>
    </location>
</feature>
<reference evidence="3 4" key="4">
    <citation type="journal article" date="2010" name="Environ. Microbiol.">
        <title>The bacterial genus Collimonas: mycophagy, weathering and other adaptive solutions to life in oligotrophic soil environments.</title>
        <authorList>
            <person name="Leveau J.H."/>
            <person name="Uroz S."/>
            <person name="de Boer W."/>
        </authorList>
    </citation>
    <scope>NUCLEOTIDE SEQUENCE [LARGE SCALE GENOMIC DNA]</scope>
    <source>
        <strain evidence="3 4">Ter331</strain>
    </source>
</reference>
<feature type="transmembrane region" description="Helical" evidence="2">
    <location>
        <begin position="453"/>
        <end position="472"/>
    </location>
</feature>
<proteinExistence type="predicted"/>
<feature type="compositionally biased region" description="Low complexity" evidence="1">
    <location>
        <begin position="106"/>
        <end position="122"/>
    </location>
</feature>
<dbReference type="STRING" id="1005048.CFU_0052"/>
<feature type="transmembrane region" description="Helical" evidence="2">
    <location>
        <begin position="857"/>
        <end position="875"/>
    </location>
</feature>
<evidence type="ECO:0000256" key="1">
    <source>
        <dbReference type="SAM" id="MobiDB-lite"/>
    </source>
</evidence>
<dbReference type="eggNOG" id="COG5373">
    <property type="taxonomic scope" value="Bacteria"/>
</dbReference>
<feature type="region of interest" description="Disordered" evidence="1">
    <location>
        <begin position="99"/>
        <end position="122"/>
    </location>
</feature>
<dbReference type="InterPro" id="IPR019286">
    <property type="entry name" value="DUF2339_TM"/>
</dbReference>
<dbReference type="KEGG" id="cfu:CFU_0052"/>
<feature type="transmembrane region" description="Helical" evidence="2">
    <location>
        <begin position="239"/>
        <end position="260"/>
    </location>
</feature>
<feature type="transmembrane region" description="Helical" evidence="2">
    <location>
        <begin position="535"/>
        <end position="554"/>
    </location>
</feature>
<sequence length="986" mass="105675">MSVRKPGITRCAMRIVASSRHITDNTRANHNKRANTMIMWGILCGAVLGWLWPSSGYGDFSIFLGGGLGLLAGLGLQHAIRTEIRAANEKLRLEMLKQRTEPSSQATVPAAKPVSKPAPTSDPGAVSVAAAPAAIAVQPAVSNIPPNPQPATPPAPARILPPAAPNAVELAFAAARNWLLGGNTIVRIGLVILFIGLSFLSSYAAAAGLFPVELRLAAVAVAGIVLLAVGFAKRQAKPAFALALQGGGVAVIYLTVFAAFRRFDLISPLPAFGLMIVVCALSCALALLQNSRALAVAAFAGGFAVPLLLSTGGGSSVALFSYYTVLNLAILFIAYKRSWRVLNMVGFVATFGVATLWGVLKYQPAQYMSSQLFLIVFVLIYVAAAILYARNTPTRLGNTVDSTLMFGTALVGFGLQAGLVDQFKFGSAFSALGFAALYLVLAALLLRRGRDSYRLMIESMIAIGLGFVTLAVPLALDMRWTSAVWALEGAGAFWVGMRQARWMPRGFGLLLQVVAAGAFLAGIDDNVSAWPLANPMFMGAMFIALPAFAIAWWLRGVLPHSDSRWAREFAKAEAVLSQPVYLFGFLFWCLAWILEICRELPASETGMASVPVFGAGTQQLLVVLALVASAWLSLLLARRSNWTVATWPSRLTLLPLALGFIAQELSGERVLYTPAWAIWLLALGLHYWMLYKNDTQTQSHIAALKLNRAVHVGSVWLLTLLLADCLWFGIKRGDLLHSSWASVVLLVSAIAVLLGLSVWAGRANRVSLLPAFKWPLNAHAVAYYWYAALPLTVLVFFGALLIALLSSGHTAPLPYLPLLNPTDLALALALGALVFWRRAIVAAQPLPAGAAWVPRKQTLLALAVLTFVLLNTVWLRTVHHFFGVRWDSAALFDSFVVQTGYAILWTLLALALMLLAHRRVQRGLWLTGAALLGLVVVKLLLVDLSNAGGAERIVTFIAVGALMLVVGYFAPLPPKTAADAATVKEA</sequence>
<feature type="transmembrane region" description="Helical" evidence="2">
    <location>
        <begin position="185"/>
        <end position="206"/>
    </location>
</feature>
<dbReference type="Proteomes" id="UP000008392">
    <property type="component" value="Chromosome"/>
</dbReference>
<dbReference type="PANTHER" id="PTHR38434:SF1">
    <property type="entry name" value="BLL2549 PROTEIN"/>
    <property type="match status" value="1"/>
</dbReference>
<feature type="transmembrane region" description="Helical" evidence="2">
    <location>
        <begin position="372"/>
        <end position="390"/>
    </location>
</feature>
<reference evidence="3 4" key="5">
    <citation type="journal article" date="2011" name="ISME J.">
        <title>Dual transcriptional profiling of a bacterial/fungal confrontation: Collimonas fungivorans versus Aspergillus niger.</title>
        <authorList>
            <person name="Mela F."/>
            <person name="Fritsche K."/>
            <person name="de Boer W."/>
            <person name="van Veen J.A."/>
            <person name="de Graaff L.H."/>
            <person name="van den Berg M."/>
            <person name="Leveau J.H."/>
        </authorList>
    </citation>
    <scope>NUCLEOTIDE SEQUENCE [LARGE SCALE GENOMIC DNA]</scope>
    <source>
        <strain evidence="3 4">Ter331</strain>
    </source>
</reference>
<gene>
    <name evidence="3" type="ordered locus">CFU_0052</name>
</gene>
<feature type="transmembrane region" description="Helical" evidence="2">
    <location>
        <begin position="293"/>
        <end position="311"/>
    </location>
</feature>
<feature type="transmembrane region" description="Helical" evidence="2">
    <location>
        <begin position="60"/>
        <end position="80"/>
    </location>
</feature>
<evidence type="ECO:0000256" key="2">
    <source>
        <dbReference type="SAM" id="Phobius"/>
    </source>
</evidence>
<feature type="transmembrane region" description="Helical" evidence="2">
    <location>
        <begin position="425"/>
        <end position="446"/>
    </location>
</feature>
<protein>
    <recommendedName>
        <fullName evidence="5">DUF2339 domain-containing protein</fullName>
    </recommendedName>
</protein>
<reference evidence="3 4" key="3">
    <citation type="journal article" date="2008" name="FEMS Microbiol. Ecol.">
        <title>Identification and characterization of genes underlying chitinolysis in Collimonas fungivorans Ter331.</title>
        <authorList>
            <person name="Fritsche K."/>
            <person name="de Boer W."/>
            <person name="Gerards S."/>
            <person name="van den Berg M."/>
            <person name="van Veen J.A."/>
            <person name="Leveau J.H."/>
        </authorList>
    </citation>
    <scope>NUCLEOTIDE SEQUENCE [LARGE SCALE GENOMIC DNA]</scope>
    <source>
        <strain evidence="3 4">Ter331</strain>
    </source>
</reference>
<dbReference type="AlphaFoldDB" id="G0A7Y0"/>
<dbReference type="HOGENOM" id="CLU_006561_0_0_4"/>
<feature type="transmembrane region" description="Helical" evidence="2">
    <location>
        <begin position="953"/>
        <end position="970"/>
    </location>
</feature>
<reference evidence="4" key="6">
    <citation type="submission" date="2011-05" db="EMBL/GenBank/DDBJ databases">
        <title>Complete sequence of Collimonas fungivorans Ter331.</title>
        <authorList>
            <person name="Leveau J.H."/>
        </authorList>
    </citation>
    <scope>NUCLEOTIDE SEQUENCE [LARGE SCALE GENOMIC DNA]</scope>
    <source>
        <strain evidence="4">Ter331</strain>
    </source>
</reference>
<dbReference type="InterPro" id="IPR014600">
    <property type="entry name" value="UCP035905_mem"/>
</dbReference>
<feature type="transmembrane region" description="Helical" evidence="2">
    <location>
        <begin position="895"/>
        <end position="916"/>
    </location>
</feature>
<dbReference type="PIRSF" id="PIRSF035905">
    <property type="entry name" value="UCP035905_mp"/>
    <property type="match status" value="1"/>
</dbReference>
<feature type="transmembrane region" description="Helical" evidence="2">
    <location>
        <begin position="782"/>
        <end position="806"/>
    </location>
</feature>
<evidence type="ECO:0000313" key="4">
    <source>
        <dbReference type="Proteomes" id="UP000008392"/>
    </source>
</evidence>
<keyword evidence="2" id="KW-0812">Transmembrane</keyword>
<feature type="transmembrane region" description="Helical" evidence="2">
    <location>
        <begin position="402"/>
        <end position="419"/>
    </location>
</feature>
<feature type="transmembrane region" description="Helical" evidence="2">
    <location>
        <begin position="507"/>
        <end position="523"/>
    </location>
</feature>
<reference evidence="3 4" key="2">
    <citation type="journal article" date="2006" name="J. Microbiol. Methods">
        <title>Genomic flank-sequencing of plasposon insertion sites for rapid identification of functional genes.</title>
        <authorList>
            <person name="Leveau J.H."/>
            <person name="Gerards S."/>
            <person name="Fritsche K."/>
            <person name="Zondag G."/>
            <person name="van Veen J.A."/>
        </authorList>
    </citation>
    <scope>NUCLEOTIDE SEQUENCE [LARGE SCALE GENOMIC DNA]</scope>
    <source>
        <strain evidence="3 4">Ter331</strain>
    </source>
</reference>
<accession>G0A7Y0</accession>
<feature type="transmembrane region" description="Helical" evidence="2">
    <location>
        <begin position="341"/>
        <end position="360"/>
    </location>
</feature>
<reference evidence="3 4" key="1">
    <citation type="journal article" date="2004" name="Environ. Microbiol.">
        <title>Phylogeny-function analysis of (meta)genomic libraries: screening for expression of ribosomal RNA genes by large-insert library fluorescent in situ hybridization (LIL-FISH).</title>
        <authorList>
            <person name="Leveau J.H."/>
            <person name="Gerards S."/>
            <person name="de Boer W."/>
            <person name="van Veen J.A."/>
        </authorList>
    </citation>
    <scope>NUCLEOTIDE SEQUENCE [LARGE SCALE GENOMIC DNA]</scope>
    <source>
        <strain evidence="3 4">Ter331</strain>
    </source>
</reference>
<feature type="transmembrane region" description="Helical" evidence="2">
    <location>
        <begin position="37"/>
        <end position="54"/>
    </location>
</feature>
<feature type="transmembrane region" description="Helical" evidence="2">
    <location>
        <begin position="818"/>
        <end position="836"/>
    </location>
</feature>
<feature type="transmembrane region" description="Helical" evidence="2">
    <location>
        <begin position="669"/>
        <end position="688"/>
    </location>
</feature>
<evidence type="ECO:0008006" key="5">
    <source>
        <dbReference type="Google" id="ProtNLM"/>
    </source>
</evidence>
<organism evidence="3 4">
    <name type="scientific">Collimonas fungivorans (strain Ter331)</name>
    <dbReference type="NCBI Taxonomy" id="1005048"/>
    <lineage>
        <taxon>Bacteria</taxon>
        <taxon>Pseudomonadati</taxon>
        <taxon>Pseudomonadota</taxon>
        <taxon>Betaproteobacteria</taxon>
        <taxon>Burkholderiales</taxon>
        <taxon>Oxalobacteraceae</taxon>
        <taxon>Collimonas</taxon>
    </lineage>
</organism>
<feature type="transmembrane region" description="Helical" evidence="2">
    <location>
        <begin position="709"/>
        <end position="730"/>
    </location>
</feature>
<keyword evidence="2" id="KW-1133">Transmembrane helix</keyword>
<keyword evidence="2" id="KW-0472">Membrane</keyword>
<feature type="transmembrane region" description="Helical" evidence="2">
    <location>
        <begin position="478"/>
        <end position="495"/>
    </location>
</feature>
<feature type="transmembrane region" description="Helical" evidence="2">
    <location>
        <begin position="575"/>
        <end position="594"/>
    </location>
</feature>
<name>G0A7Y0_COLFT</name>
<feature type="transmembrane region" description="Helical" evidence="2">
    <location>
        <begin position="644"/>
        <end position="663"/>
    </location>
</feature>
<feature type="transmembrane region" description="Helical" evidence="2">
    <location>
        <begin position="317"/>
        <end position="334"/>
    </location>
</feature>
<feature type="transmembrane region" description="Helical" evidence="2">
    <location>
        <begin position="614"/>
        <end position="637"/>
    </location>
</feature>
<evidence type="ECO:0000313" key="3">
    <source>
        <dbReference type="EMBL" id="AEK59891.1"/>
    </source>
</evidence>
<dbReference type="PANTHER" id="PTHR38434">
    <property type="entry name" value="BLL2549 PROTEIN"/>
    <property type="match status" value="1"/>
</dbReference>
<keyword evidence="4" id="KW-1185">Reference proteome</keyword>
<dbReference type="Pfam" id="PF10101">
    <property type="entry name" value="DUF2339"/>
    <property type="match status" value="1"/>
</dbReference>